<reference evidence="3" key="2">
    <citation type="submission" date="2023-05" db="EMBL/GenBank/DDBJ databases">
        <authorList>
            <consortium name="Lawrence Berkeley National Laboratory"/>
            <person name="Steindorff A."/>
            <person name="Hensen N."/>
            <person name="Bonometti L."/>
            <person name="Westerberg I."/>
            <person name="Brannstrom I.O."/>
            <person name="Guillou S."/>
            <person name="Cros-Aarteil S."/>
            <person name="Calhoun S."/>
            <person name="Haridas S."/>
            <person name="Kuo A."/>
            <person name="Mondo S."/>
            <person name="Pangilinan J."/>
            <person name="Riley R."/>
            <person name="Labutti K."/>
            <person name="Andreopoulos B."/>
            <person name="Lipzen A."/>
            <person name="Chen C."/>
            <person name="Yanf M."/>
            <person name="Daum C."/>
            <person name="Ng V."/>
            <person name="Clum A."/>
            <person name="Ohm R."/>
            <person name="Martin F."/>
            <person name="Silar P."/>
            <person name="Natvig D."/>
            <person name="Lalanne C."/>
            <person name="Gautier V."/>
            <person name="Ament-Velasquez S.L."/>
            <person name="Kruys A."/>
            <person name="Hutchinson M.I."/>
            <person name="Powell A.J."/>
            <person name="Barry K."/>
            <person name="Miller A.N."/>
            <person name="Grigoriev I.V."/>
            <person name="Debuchy R."/>
            <person name="Gladieux P."/>
            <person name="Thoren M.H."/>
            <person name="Johannesson H."/>
        </authorList>
    </citation>
    <scope>NUCLEOTIDE SEQUENCE</scope>
    <source>
        <strain evidence="3">CBS 103.79</strain>
    </source>
</reference>
<proteinExistence type="predicted"/>
<dbReference type="Proteomes" id="UP001303889">
    <property type="component" value="Unassembled WGS sequence"/>
</dbReference>
<dbReference type="AlphaFoldDB" id="A0AAN6RSP4"/>
<reference evidence="3" key="1">
    <citation type="journal article" date="2023" name="Mol. Phylogenet. Evol.">
        <title>Genome-scale phylogeny and comparative genomics of the fungal order Sordariales.</title>
        <authorList>
            <person name="Hensen N."/>
            <person name="Bonometti L."/>
            <person name="Westerberg I."/>
            <person name="Brannstrom I.O."/>
            <person name="Guillou S."/>
            <person name="Cros-Aarteil S."/>
            <person name="Calhoun S."/>
            <person name="Haridas S."/>
            <person name="Kuo A."/>
            <person name="Mondo S."/>
            <person name="Pangilinan J."/>
            <person name="Riley R."/>
            <person name="LaButti K."/>
            <person name="Andreopoulos B."/>
            <person name="Lipzen A."/>
            <person name="Chen C."/>
            <person name="Yan M."/>
            <person name="Daum C."/>
            <person name="Ng V."/>
            <person name="Clum A."/>
            <person name="Steindorff A."/>
            <person name="Ohm R.A."/>
            <person name="Martin F."/>
            <person name="Silar P."/>
            <person name="Natvig D.O."/>
            <person name="Lalanne C."/>
            <person name="Gautier V."/>
            <person name="Ament-Velasquez S.L."/>
            <person name="Kruys A."/>
            <person name="Hutchinson M.I."/>
            <person name="Powell A.J."/>
            <person name="Barry K."/>
            <person name="Miller A.N."/>
            <person name="Grigoriev I.V."/>
            <person name="Debuchy R."/>
            <person name="Gladieux P."/>
            <person name="Hiltunen Thoren M."/>
            <person name="Johannesson H."/>
        </authorList>
    </citation>
    <scope>NUCLEOTIDE SEQUENCE</scope>
    <source>
        <strain evidence="3">CBS 103.79</strain>
    </source>
</reference>
<dbReference type="EMBL" id="MU855571">
    <property type="protein sequence ID" value="KAK3901550.1"/>
    <property type="molecule type" value="Genomic_DNA"/>
</dbReference>
<feature type="signal peptide" evidence="2">
    <location>
        <begin position="1"/>
        <end position="20"/>
    </location>
</feature>
<evidence type="ECO:0000313" key="4">
    <source>
        <dbReference type="Proteomes" id="UP001303889"/>
    </source>
</evidence>
<sequence length="223" mass="22072">MRSSVLSVALCGLLAQVSTATLCNLSKATPIEDIINSGDGTGGGTGGGAVVHYSVDIDGLIKRRSNPNAKLAYIARALRARDDDPSVQCTDSEVCASTKDAPFCYDQNTGNFHDIEDTKGNLLTGDYTLADGRKGNLYTGPHPTTGDNSEGAATTTAATAGSSPTSAAAATGKATSASAAAAPSSAAAAPSSAAPKPPTNAASTGNSASVFGGLFALLFAGLL</sequence>
<protein>
    <submittedName>
        <fullName evidence="3">Uncharacterized protein</fullName>
    </submittedName>
</protein>
<keyword evidence="4" id="KW-1185">Reference proteome</keyword>
<evidence type="ECO:0000313" key="3">
    <source>
        <dbReference type="EMBL" id="KAK3901550.1"/>
    </source>
</evidence>
<comment type="caution">
    <text evidence="3">The sequence shown here is derived from an EMBL/GenBank/DDBJ whole genome shotgun (WGS) entry which is preliminary data.</text>
</comment>
<keyword evidence="2" id="KW-0732">Signal</keyword>
<feature type="compositionally biased region" description="Low complexity" evidence="1">
    <location>
        <begin position="152"/>
        <end position="168"/>
    </location>
</feature>
<feature type="chain" id="PRO_5042816063" evidence="2">
    <location>
        <begin position="21"/>
        <end position="223"/>
    </location>
</feature>
<organism evidence="3 4">
    <name type="scientific">Staphylotrichum tortipilum</name>
    <dbReference type="NCBI Taxonomy" id="2831512"/>
    <lineage>
        <taxon>Eukaryota</taxon>
        <taxon>Fungi</taxon>
        <taxon>Dikarya</taxon>
        <taxon>Ascomycota</taxon>
        <taxon>Pezizomycotina</taxon>
        <taxon>Sordariomycetes</taxon>
        <taxon>Sordariomycetidae</taxon>
        <taxon>Sordariales</taxon>
        <taxon>Chaetomiaceae</taxon>
        <taxon>Staphylotrichum</taxon>
    </lineage>
</organism>
<feature type="region of interest" description="Disordered" evidence="1">
    <location>
        <begin position="134"/>
        <end position="168"/>
    </location>
</feature>
<accession>A0AAN6RSP4</accession>
<evidence type="ECO:0000256" key="2">
    <source>
        <dbReference type="SAM" id="SignalP"/>
    </source>
</evidence>
<name>A0AAN6RSP4_9PEZI</name>
<gene>
    <name evidence="3" type="ORF">C8A05DRAFT_34765</name>
</gene>
<evidence type="ECO:0000256" key="1">
    <source>
        <dbReference type="SAM" id="MobiDB-lite"/>
    </source>
</evidence>